<gene>
    <name evidence="6" type="ORF">TGAM01_v207808</name>
</gene>
<dbReference type="SUPFAM" id="SSF50998">
    <property type="entry name" value="Quinoprotein alcohol dehydrogenase-like"/>
    <property type="match status" value="1"/>
</dbReference>
<feature type="coiled-coil region" evidence="3">
    <location>
        <begin position="160"/>
        <end position="187"/>
    </location>
</feature>
<dbReference type="PANTHER" id="PTHR46082:SF6">
    <property type="entry name" value="AAA+ ATPASE DOMAIN-CONTAINING PROTEIN-RELATED"/>
    <property type="match status" value="1"/>
</dbReference>
<evidence type="ECO:0000313" key="6">
    <source>
        <dbReference type="EMBL" id="PON23281.1"/>
    </source>
</evidence>
<dbReference type="PROSITE" id="PS50082">
    <property type="entry name" value="WD_REPEATS_2"/>
    <property type="match status" value="2"/>
</dbReference>
<dbReference type="PROSITE" id="PS50837">
    <property type="entry name" value="NACHT"/>
    <property type="match status" value="1"/>
</dbReference>
<dbReference type="InterPro" id="IPR027417">
    <property type="entry name" value="P-loop_NTPase"/>
</dbReference>
<dbReference type="GO" id="GO:0009116">
    <property type="term" value="P:nucleoside metabolic process"/>
    <property type="evidence" value="ECO:0007669"/>
    <property type="project" value="InterPro"/>
</dbReference>
<evidence type="ECO:0000256" key="1">
    <source>
        <dbReference type="ARBA" id="ARBA00022737"/>
    </source>
</evidence>
<dbReference type="InterPro" id="IPR035994">
    <property type="entry name" value="Nucleoside_phosphorylase_sf"/>
</dbReference>
<evidence type="ECO:0000256" key="2">
    <source>
        <dbReference type="PROSITE-ProRule" id="PRU00221"/>
    </source>
</evidence>
<dbReference type="Pfam" id="PF01048">
    <property type="entry name" value="PNP_UDP_1"/>
    <property type="match status" value="1"/>
</dbReference>
<sequence>MASPNSPPPNSRDDFEIAIICALAVEYDAVALLIDKFWDEDGDQYGRAIGDQNTYTTGRMGSFSIVLVLLPDAGKVSAASAASSFRSSFPRITLALLVGICGGVPYTKDNEEILLGDVVISKTVIQYDLGRQHHERFLTKETLEDKLGRPCANIRSILAVMETNQGRERLENRAAVLLEQLQRHASQKKTRRPVKYEYPGILKDRLFESSYVHKHQVLLPYRCCEEVPCDHSHALSCDDLGCENEHLVQRQRLNDQTHNLSIFIGRFGSGDTTLKSGIYRDQVAHRHGLLAFEMEGAGIWDELPCIIVKGISNYADGHWNADSGWQCFAAATAAATARALIERYPKTDRSHPPLAIEERRRRTEKRRERTEEEDKCLRDMHVTDPTLDKKRIEDTNGGLLKDSYVWILSNAEFTQWRNNPDGGLLWIKGDPGKGKTMLMCGLIDELKADGVTRPSYFFCQATNAQLNSATKVLCSLAYSIACEDELALAYVMEKYEHAGKELFNNTNSWTAMSHILAHILQNSSLKDKVFVVDGLDECVVDRSNLLDFIAQAPGISDAKWIVSSRNWPDIEEKLNTGSKKLLLSLELNEQSISDAVRVYIEHKVHQLAILKKLDQKSRNLVQSHLLANANGTFLWVALIYKELFKGGVKKRHLQDLMAAFPPELRPLYARMMEQVCESRDRQICLELLGLMSLTYRPISLLELTSFVQMPANDDGIEELRDIVATCGSFLVLKDDVVYFVHQSAKEFLLDNASDEIFDSGKARKHHDIFSKSIRILSQTLRRDIYGLRHPGAQPSVSSVPNPDPLGPLKYACLFWVDHLRDSIVDSSGKTISQASLEDDGMVHFFLKTFLFYWLEALCLMGKLTEGIIAIKMLEALVRQPIFTAQDLGLLHTFMRDARQLVLSFRPAIEFTPLQLYFSVLLFAPTSSIVRQAFEPNQAKWISHKPSVRFGWDARLQILEGHQSDITSLAYSPDNLRLASYDISNNLRVWDRATGACLQSLEFEGTWGCTSMVFSPDSSQLALSFDLCIRILDPTSGTCIKTLNNGRYYGSMTYSPNGMQLILSNQLWEEDDFRIWDLTTEMQLQTEDYYQDVREPAVFHHDAQNVDEDEDETSDEDEISDEDETSDEDEASDEDAITVVRSPITGSRVQIVSEHRLVDVEFTLDGMLFALRMKARKRRIRKSGPIYIVEAATGRCLQKLTDCSWLSEQCAFSLDGSHLAAVYASQNLGIWDVKTGACLMDFPNAISVEACVAFSPDGTDVAFVADSSTIMIWDLTLASSVDPVKQEEVHSVIFSPDSTRLALITNYFVITYPFTIEIWDPVAGTCQQQLHVGSSTRDKVYYAPPQLAFSPDSTQLAYSRWNEITIRDLAANPHHNRCEFEVSSDAKSIIFSPNGSRLAVAEDKPHSQRIRSEIPSIATPKIEIRDAINGAIVYTFYFATAIKNIQFSSDGKRLGSLSEKGIAAIWDLNTGACLQTFDSNLVWTLSVGNDAWHIYRYAPHVQVQCFLTNMLQNPDSIPGITEEFGNSPNMQWLVRRGEPFLWLPMEYRSVDVTFAGGNIAIVLSNKTLALISLSLAELDAEMASNRSSIVKD</sequence>
<proteinExistence type="predicted"/>
<feature type="compositionally biased region" description="Acidic residues" evidence="4">
    <location>
        <begin position="1104"/>
        <end position="1134"/>
    </location>
</feature>
<evidence type="ECO:0000313" key="7">
    <source>
        <dbReference type="Proteomes" id="UP000054821"/>
    </source>
</evidence>
<organism evidence="6 7">
    <name type="scientific">Trichoderma gamsii</name>
    <dbReference type="NCBI Taxonomy" id="398673"/>
    <lineage>
        <taxon>Eukaryota</taxon>
        <taxon>Fungi</taxon>
        <taxon>Dikarya</taxon>
        <taxon>Ascomycota</taxon>
        <taxon>Pezizomycotina</taxon>
        <taxon>Sordariomycetes</taxon>
        <taxon>Hypocreomycetidae</taxon>
        <taxon>Hypocreales</taxon>
        <taxon>Hypocreaceae</taxon>
        <taxon>Trichoderma</taxon>
    </lineage>
</organism>
<dbReference type="SUPFAM" id="SSF52540">
    <property type="entry name" value="P-loop containing nucleoside triphosphate hydrolases"/>
    <property type="match status" value="1"/>
</dbReference>
<dbReference type="InterPro" id="IPR007111">
    <property type="entry name" value="NACHT_NTPase"/>
</dbReference>
<dbReference type="RefSeq" id="XP_024405071.1">
    <property type="nucleotide sequence ID" value="XM_024550176.1"/>
</dbReference>
<dbReference type="InterPro" id="IPR001680">
    <property type="entry name" value="WD40_rpt"/>
</dbReference>
<name>A0A2P4ZG67_9HYPO</name>
<feature type="region of interest" description="Disordered" evidence="4">
    <location>
        <begin position="348"/>
        <end position="374"/>
    </location>
</feature>
<dbReference type="InterPro" id="IPR056884">
    <property type="entry name" value="NPHP3-like_N"/>
</dbReference>
<keyword evidence="7" id="KW-1185">Reference proteome</keyword>
<feature type="repeat" description="WD" evidence="2">
    <location>
        <begin position="958"/>
        <end position="999"/>
    </location>
</feature>
<dbReference type="STRING" id="398673.A0A2P4ZG67"/>
<dbReference type="Pfam" id="PF24883">
    <property type="entry name" value="NPHP3_N"/>
    <property type="match status" value="1"/>
</dbReference>
<dbReference type="SUPFAM" id="SSF53167">
    <property type="entry name" value="Purine and uridine phosphorylases"/>
    <property type="match status" value="1"/>
</dbReference>
<dbReference type="InterPro" id="IPR000845">
    <property type="entry name" value="Nucleoside_phosphorylase_d"/>
</dbReference>
<evidence type="ECO:0000256" key="4">
    <source>
        <dbReference type="SAM" id="MobiDB-lite"/>
    </source>
</evidence>
<dbReference type="PROSITE" id="PS50294">
    <property type="entry name" value="WD_REPEATS_REGION"/>
    <property type="match status" value="1"/>
</dbReference>
<feature type="repeat" description="WD" evidence="2">
    <location>
        <begin position="1441"/>
        <end position="1475"/>
    </location>
</feature>
<accession>A0A2P4ZG67</accession>
<dbReference type="Gene3D" id="3.40.50.1580">
    <property type="entry name" value="Nucleoside phosphorylase domain"/>
    <property type="match status" value="1"/>
</dbReference>
<dbReference type="PANTHER" id="PTHR46082">
    <property type="entry name" value="ATP/GTP-BINDING PROTEIN-RELATED"/>
    <property type="match status" value="1"/>
</dbReference>
<evidence type="ECO:0000259" key="5">
    <source>
        <dbReference type="PROSITE" id="PS50837"/>
    </source>
</evidence>
<protein>
    <recommendedName>
        <fullName evidence="5">NACHT domain-containing protein</fullName>
    </recommendedName>
</protein>
<dbReference type="InterPro" id="IPR053137">
    <property type="entry name" value="NLR-like"/>
</dbReference>
<reference evidence="6 7" key="1">
    <citation type="journal article" date="2016" name="Genome Announc.">
        <title>Draft Whole-Genome Sequence of Trichoderma gamsii T6085, a Promising Biocontrol Agent of Fusarium Head Blight on Wheat.</title>
        <authorList>
            <person name="Baroncelli R."/>
            <person name="Zapparata A."/>
            <person name="Piaggeschi G."/>
            <person name="Sarrocco S."/>
            <person name="Vannacci G."/>
        </authorList>
    </citation>
    <scope>NUCLEOTIDE SEQUENCE [LARGE SCALE GENOMIC DNA]</scope>
    <source>
        <strain evidence="6 7">T6085</strain>
    </source>
</reference>
<evidence type="ECO:0000256" key="3">
    <source>
        <dbReference type="SAM" id="Coils"/>
    </source>
</evidence>
<dbReference type="InterPro" id="IPR015943">
    <property type="entry name" value="WD40/YVTN_repeat-like_dom_sf"/>
</dbReference>
<dbReference type="GeneID" id="29985411"/>
<comment type="caution">
    <text evidence="6">The sequence shown here is derived from an EMBL/GenBank/DDBJ whole genome shotgun (WGS) entry which is preliminary data.</text>
</comment>
<dbReference type="SMART" id="SM00320">
    <property type="entry name" value="WD40"/>
    <property type="match status" value="5"/>
</dbReference>
<dbReference type="InterPro" id="IPR011047">
    <property type="entry name" value="Quinoprotein_ADH-like_sf"/>
</dbReference>
<dbReference type="Gene3D" id="2.130.10.10">
    <property type="entry name" value="YVTN repeat-like/Quinoprotein amine dehydrogenase"/>
    <property type="match status" value="3"/>
</dbReference>
<dbReference type="Pfam" id="PF00400">
    <property type="entry name" value="WD40"/>
    <property type="match status" value="1"/>
</dbReference>
<dbReference type="Gene3D" id="3.40.50.300">
    <property type="entry name" value="P-loop containing nucleotide triphosphate hydrolases"/>
    <property type="match status" value="1"/>
</dbReference>
<dbReference type="Proteomes" id="UP000054821">
    <property type="component" value="Unassembled WGS sequence"/>
</dbReference>
<keyword evidence="3" id="KW-0175">Coiled coil</keyword>
<keyword evidence="1" id="KW-0677">Repeat</keyword>
<dbReference type="EMBL" id="JPDN02000030">
    <property type="protein sequence ID" value="PON23281.1"/>
    <property type="molecule type" value="Genomic_DNA"/>
</dbReference>
<feature type="region of interest" description="Disordered" evidence="4">
    <location>
        <begin position="1100"/>
        <end position="1134"/>
    </location>
</feature>
<keyword evidence="2" id="KW-0853">WD repeat</keyword>
<feature type="domain" description="NACHT" evidence="5">
    <location>
        <begin position="423"/>
        <end position="591"/>
    </location>
</feature>
<dbReference type="GO" id="GO:0003824">
    <property type="term" value="F:catalytic activity"/>
    <property type="evidence" value="ECO:0007669"/>
    <property type="project" value="InterPro"/>
</dbReference>